<reference evidence="1" key="1">
    <citation type="journal article" date="2022" name="bioRxiv">
        <title>Sequencing and chromosome-scale assembly of the giantPleurodeles waltlgenome.</title>
        <authorList>
            <person name="Brown T."/>
            <person name="Elewa A."/>
            <person name="Iarovenko S."/>
            <person name="Subramanian E."/>
            <person name="Araus A.J."/>
            <person name="Petzold A."/>
            <person name="Susuki M."/>
            <person name="Suzuki K.-i.T."/>
            <person name="Hayashi T."/>
            <person name="Toyoda A."/>
            <person name="Oliveira C."/>
            <person name="Osipova E."/>
            <person name="Leigh N.D."/>
            <person name="Simon A."/>
            <person name="Yun M.H."/>
        </authorList>
    </citation>
    <scope>NUCLEOTIDE SEQUENCE</scope>
    <source>
        <strain evidence="1">20211129_DDA</strain>
        <tissue evidence="1">Liver</tissue>
    </source>
</reference>
<evidence type="ECO:0000313" key="2">
    <source>
        <dbReference type="Proteomes" id="UP001066276"/>
    </source>
</evidence>
<organism evidence="1 2">
    <name type="scientific">Pleurodeles waltl</name>
    <name type="common">Iberian ribbed newt</name>
    <dbReference type="NCBI Taxonomy" id="8319"/>
    <lineage>
        <taxon>Eukaryota</taxon>
        <taxon>Metazoa</taxon>
        <taxon>Chordata</taxon>
        <taxon>Craniata</taxon>
        <taxon>Vertebrata</taxon>
        <taxon>Euteleostomi</taxon>
        <taxon>Amphibia</taxon>
        <taxon>Batrachia</taxon>
        <taxon>Caudata</taxon>
        <taxon>Salamandroidea</taxon>
        <taxon>Salamandridae</taxon>
        <taxon>Pleurodelinae</taxon>
        <taxon>Pleurodeles</taxon>
    </lineage>
</organism>
<name>A0AAV7P741_PLEWA</name>
<dbReference type="Proteomes" id="UP001066276">
    <property type="component" value="Chromosome 7"/>
</dbReference>
<dbReference type="AlphaFoldDB" id="A0AAV7P741"/>
<sequence>MPGSEDSSTTGGTKIPIEGITVDDVGDDVIVEIDFVNEEVGIADFVVVRVTDVTAINGKDGVFAEDNVAANMEGVDDEAIDKCIFLTTKSF</sequence>
<dbReference type="EMBL" id="JANPWB010000011">
    <property type="protein sequence ID" value="KAJ1124116.1"/>
    <property type="molecule type" value="Genomic_DNA"/>
</dbReference>
<protein>
    <submittedName>
        <fullName evidence="1">Uncharacterized protein</fullName>
    </submittedName>
</protein>
<keyword evidence="2" id="KW-1185">Reference proteome</keyword>
<proteinExistence type="predicted"/>
<accession>A0AAV7P741</accession>
<gene>
    <name evidence="1" type="ORF">NDU88_002578</name>
</gene>
<evidence type="ECO:0000313" key="1">
    <source>
        <dbReference type="EMBL" id="KAJ1124116.1"/>
    </source>
</evidence>
<comment type="caution">
    <text evidence="1">The sequence shown here is derived from an EMBL/GenBank/DDBJ whole genome shotgun (WGS) entry which is preliminary data.</text>
</comment>